<evidence type="ECO:0000313" key="4">
    <source>
        <dbReference type="Proteomes" id="UP001205906"/>
    </source>
</evidence>
<dbReference type="RefSeq" id="WP_252822372.1">
    <property type="nucleotide sequence ID" value="NZ_JAMXQS010000010.1"/>
</dbReference>
<feature type="signal peptide" evidence="1">
    <location>
        <begin position="1"/>
        <end position="22"/>
    </location>
</feature>
<name>A0ABT1CBE7_9HYPH</name>
<sequence>MTFSRLLASAFLAAAITTPALAQTTWVEIDDDVALQPWGSTVDAVEELDVIGTNGTKIGEVEEVVGTAPGTPSAIVVDFSDDSPYGNRPDAVVPLDQFTFDNNRLTLTADAATVSGFEAYDD</sequence>
<dbReference type="Proteomes" id="UP001205906">
    <property type="component" value="Unassembled WGS sequence"/>
</dbReference>
<evidence type="ECO:0000259" key="2">
    <source>
        <dbReference type="Pfam" id="PF05239"/>
    </source>
</evidence>
<dbReference type="Pfam" id="PF05239">
    <property type="entry name" value="PRC"/>
    <property type="match status" value="1"/>
</dbReference>
<feature type="domain" description="PRC-barrel" evidence="2">
    <location>
        <begin position="45"/>
        <end position="112"/>
    </location>
</feature>
<gene>
    <name evidence="3" type="ORF">NGM99_20350</name>
</gene>
<dbReference type="EMBL" id="JAMXQS010000010">
    <property type="protein sequence ID" value="MCO6052143.1"/>
    <property type="molecule type" value="Genomic_DNA"/>
</dbReference>
<organism evidence="3 4">
    <name type="scientific">Mesorhizobium liriopis</name>
    <dbReference type="NCBI Taxonomy" id="2953882"/>
    <lineage>
        <taxon>Bacteria</taxon>
        <taxon>Pseudomonadati</taxon>
        <taxon>Pseudomonadota</taxon>
        <taxon>Alphaproteobacteria</taxon>
        <taxon>Hyphomicrobiales</taxon>
        <taxon>Phyllobacteriaceae</taxon>
        <taxon>Mesorhizobium</taxon>
    </lineage>
</organism>
<feature type="chain" id="PRO_5045921879" evidence="1">
    <location>
        <begin position="23"/>
        <end position="122"/>
    </location>
</feature>
<dbReference type="InterPro" id="IPR011033">
    <property type="entry name" value="PRC_barrel-like_sf"/>
</dbReference>
<reference evidence="3 4" key="1">
    <citation type="submission" date="2022-06" db="EMBL/GenBank/DDBJ databases">
        <title>Mesorhizobium sp. strain RP14 Genome sequencing and assembly.</title>
        <authorList>
            <person name="Kim I."/>
        </authorList>
    </citation>
    <scope>NUCLEOTIDE SEQUENCE [LARGE SCALE GENOMIC DNA]</scope>
    <source>
        <strain evidence="4">RP14(2022)</strain>
    </source>
</reference>
<dbReference type="InterPro" id="IPR027275">
    <property type="entry name" value="PRC-brl_dom"/>
</dbReference>
<evidence type="ECO:0000256" key="1">
    <source>
        <dbReference type="SAM" id="SignalP"/>
    </source>
</evidence>
<dbReference type="Gene3D" id="2.30.30.240">
    <property type="entry name" value="PRC-barrel domain"/>
    <property type="match status" value="1"/>
</dbReference>
<accession>A0ABT1CBE7</accession>
<comment type="caution">
    <text evidence="3">The sequence shown here is derived from an EMBL/GenBank/DDBJ whole genome shotgun (WGS) entry which is preliminary data.</text>
</comment>
<keyword evidence="4" id="KW-1185">Reference proteome</keyword>
<proteinExistence type="predicted"/>
<keyword evidence="1" id="KW-0732">Signal</keyword>
<evidence type="ECO:0000313" key="3">
    <source>
        <dbReference type="EMBL" id="MCO6052143.1"/>
    </source>
</evidence>
<dbReference type="SUPFAM" id="SSF50346">
    <property type="entry name" value="PRC-barrel domain"/>
    <property type="match status" value="1"/>
</dbReference>
<protein>
    <submittedName>
        <fullName evidence="3">PRC-barrel domain-containing protein</fullName>
    </submittedName>
</protein>